<dbReference type="Pfam" id="PF13416">
    <property type="entry name" value="SBP_bac_8"/>
    <property type="match status" value="1"/>
</dbReference>
<dbReference type="EMBL" id="CP116346">
    <property type="protein sequence ID" value="WIT14224.1"/>
    <property type="molecule type" value="Genomic_DNA"/>
</dbReference>
<evidence type="ECO:0000313" key="4">
    <source>
        <dbReference type="EMBL" id="WIT14224.1"/>
    </source>
</evidence>
<evidence type="ECO:0000256" key="1">
    <source>
        <dbReference type="ARBA" id="ARBA00004418"/>
    </source>
</evidence>
<name>A0AA95SZB5_9BURK</name>
<sequence>MTRRRALLGAGLAAALPVRAGARAVLTVAAFPLVDEIARAATPAWQRLHPEVELRVLSRQYSDHHTAMTTALSTAVALPDVMALESSFVGRFAQGGGLEDLRQPPYEVERFRARLVPYAYEQAVARNGAVVAMPADIGPGTLLYRQDILSRAALAEDDLTRSWEHYVAAGARIKARTGAYLIAHVQEIKDILIRSGLRPGEGLYFDTDSRVLVNSPRFERAFEVAREARRQGLDARVPAWSNDWAEGFKRGRLATELSGAWLAGQLNSFIAPGTRGLWRAAPLPEGASAAYGGAFYAMPRHAAPARKALAWDFIRLMTLDPQLQLQAFKAYDAFPALLATHEDAFFSEPLPFLGGQPARRLWREAARRISAAPVHKQNQFAEEVVQTELDKVLNRAKPIRQALADAEQLLERRARR</sequence>
<dbReference type="GO" id="GO:0042597">
    <property type="term" value="C:periplasmic space"/>
    <property type="evidence" value="ECO:0007669"/>
    <property type="project" value="UniProtKB-SubCell"/>
</dbReference>
<dbReference type="PANTHER" id="PTHR43649">
    <property type="entry name" value="ARABINOSE-BINDING PROTEIN-RELATED"/>
    <property type="match status" value="1"/>
</dbReference>
<evidence type="ECO:0000256" key="2">
    <source>
        <dbReference type="ARBA" id="ARBA00008520"/>
    </source>
</evidence>
<evidence type="ECO:0000256" key="3">
    <source>
        <dbReference type="SAM" id="SignalP"/>
    </source>
</evidence>
<gene>
    <name evidence="4" type="ORF">PFX98_11560</name>
</gene>
<reference evidence="4" key="1">
    <citation type="submission" date="2023-01" db="EMBL/GenBank/DDBJ databases">
        <title>Whole genome sequence of Paucibacter sp. S2-9 isolated from pond sediment.</title>
        <authorList>
            <person name="Jung J.Y."/>
        </authorList>
    </citation>
    <scope>NUCLEOTIDE SEQUENCE</scope>
    <source>
        <strain evidence="4">S2-9</strain>
    </source>
</reference>
<dbReference type="InterPro" id="IPR006059">
    <property type="entry name" value="SBP"/>
</dbReference>
<dbReference type="PANTHER" id="PTHR43649:SF32">
    <property type="entry name" value="SUGAR BINDING SECRETED PROTEIN"/>
    <property type="match status" value="1"/>
</dbReference>
<accession>A0AA95SZB5</accession>
<organism evidence="4 5">
    <name type="scientific">Paucibacter sediminis</name>
    <dbReference type="NCBI Taxonomy" id="3019553"/>
    <lineage>
        <taxon>Bacteria</taxon>
        <taxon>Pseudomonadati</taxon>
        <taxon>Pseudomonadota</taxon>
        <taxon>Betaproteobacteria</taxon>
        <taxon>Burkholderiales</taxon>
        <taxon>Sphaerotilaceae</taxon>
        <taxon>Roseateles</taxon>
    </lineage>
</organism>
<dbReference type="InterPro" id="IPR050490">
    <property type="entry name" value="Bact_solute-bd_prot1"/>
</dbReference>
<dbReference type="Gene3D" id="3.40.190.10">
    <property type="entry name" value="Periplasmic binding protein-like II"/>
    <property type="match status" value="2"/>
</dbReference>
<feature type="signal peptide" evidence="3">
    <location>
        <begin position="1"/>
        <end position="20"/>
    </location>
</feature>
<evidence type="ECO:0000313" key="5">
    <source>
        <dbReference type="Proteomes" id="UP001177769"/>
    </source>
</evidence>
<protein>
    <submittedName>
        <fullName evidence="4">Extracellular solute-binding protein</fullName>
    </submittedName>
</protein>
<feature type="chain" id="PRO_5041715871" evidence="3">
    <location>
        <begin position="21"/>
        <end position="416"/>
    </location>
</feature>
<keyword evidence="5" id="KW-1185">Reference proteome</keyword>
<proteinExistence type="inferred from homology"/>
<keyword evidence="3" id="KW-0732">Signal</keyword>
<dbReference type="AlphaFoldDB" id="A0AA95SZB5"/>
<comment type="similarity">
    <text evidence="2">Belongs to the bacterial solute-binding protein 1 family.</text>
</comment>
<dbReference type="Proteomes" id="UP001177769">
    <property type="component" value="Chromosome"/>
</dbReference>
<comment type="subcellular location">
    <subcellularLocation>
        <location evidence="1">Periplasm</location>
    </subcellularLocation>
</comment>
<dbReference type="KEGG" id="pais:PFX98_11560"/>
<dbReference type="SUPFAM" id="SSF53850">
    <property type="entry name" value="Periplasmic binding protein-like II"/>
    <property type="match status" value="1"/>
</dbReference>
<dbReference type="RefSeq" id="WP_285235352.1">
    <property type="nucleotide sequence ID" value="NZ_CP116346.1"/>
</dbReference>